<keyword evidence="3" id="KW-0846">Cobalamin</keyword>
<keyword evidence="5" id="KW-0479">Metal-binding</keyword>
<comment type="caution">
    <text evidence="8">The sequence shown here is derived from an EMBL/GenBank/DDBJ whole genome shotgun (WGS) entry which is preliminary data.</text>
</comment>
<reference evidence="8 9" key="1">
    <citation type="submission" date="2018-06" db="EMBL/GenBank/DDBJ databases">
        <title>Genomic Encyclopedia of Type Strains, Phase IV (KMG-IV): sequencing the most valuable type-strain genomes for metagenomic binning, comparative biology and taxonomic classification.</title>
        <authorList>
            <person name="Goeker M."/>
        </authorList>
    </citation>
    <scope>NUCLEOTIDE SEQUENCE [LARGE SCALE GENOMIC DNA]</scope>
    <source>
        <strain evidence="8 9">DSM 22112</strain>
    </source>
</reference>
<dbReference type="RefSeq" id="WP_113921449.1">
    <property type="nucleotide sequence ID" value="NZ_QNRX01000018.1"/>
</dbReference>
<evidence type="ECO:0000313" key="9">
    <source>
        <dbReference type="Proteomes" id="UP000253490"/>
    </source>
</evidence>
<keyword evidence="6" id="KW-0170">Cobalt</keyword>
<organism evidence="8 9">
    <name type="scientific">Alkalibaculum bacchi</name>
    <dbReference type="NCBI Taxonomy" id="645887"/>
    <lineage>
        <taxon>Bacteria</taxon>
        <taxon>Bacillati</taxon>
        <taxon>Bacillota</taxon>
        <taxon>Clostridia</taxon>
        <taxon>Eubacteriales</taxon>
        <taxon>Eubacteriaceae</taxon>
        <taxon>Alkalibaculum</taxon>
    </lineage>
</organism>
<dbReference type="InterPro" id="IPR050554">
    <property type="entry name" value="Met_Synthase/Corrinoid"/>
</dbReference>
<dbReference type="OrthoDB" id="358252at2"/>
<evidence type="ECO:0000256" key="2">
    <source>
        <dbReference type="ARBA" id="ARBA00022603"/>
    </source>
</evidence>
<evidence type="ECO:0000256" key="1">
    <source>
        <dbReference type="ARBA" id="ARBA00010398"/>
    </source>
</evidence>
<gene>
    <name evidence="8" type="ORF">DES36_11814</name>
</gene>
<dbReference type="SUPFAM" id="SSF51717">
    <property type="entry name" value="Dihydropteroate synthetase-like"/>
    <property type="match status" value="1"/>
</dbReference>
<dbReference type="Proteomes" id="UP000253490">
    <property type="component" value="Unassembled WGS sequence"/>
</dbReference>
<keyword evidence="9" id="KW-1185">Reference proteome</keyword>
<evidence type="ECO:0000313" key="8">
    <source>
        <dbReference type="EMBL" id="RBP59664.1"/>
    </source>
</evidence>
<evidence type="ECO:0000256" key="4">
    <source>
        <dbReference type="ARBA" id="ARBA00022679"/>
    </source>
</evidence>
<evidence type="ECO:0000256" key="3">
    <source>
        <dbReference type="ARBA" id="ARBA00022628"/>
    </source>
</evidence>
<dbReference type="GO" id="GO:0050667">
    <property type="term" value="P:homocysteine metabolic process"/>
    <property type="evidence" value="ECO:0007669"/>
    <property type="project" value="TreeGrafter"/>
</dbReference>
<dbReference type="Pfam" id="PF00809">
    <property type="entry name" value="Pterin_bind"/>
    <property type="match status" value="1"/>
</dbReference>
<protein>
    <submittedName>
        <fullName evidence="8">5-methyltetrahydrofolate--homocysteine methyltransferase</fullName>
    </submittedName>
</protein>
<dbReference type="PANTHER" id="PTHR45833:SF1">
    <property type="entry name" value="METHIONINE SYNTHASE"/>
    <property type="match status" value="1"/>
</dbReference>
<dbReference type="NCBIfam" id="NF005719">
    <property type="entry name" value="PRK07535.1"/>
    <property type="match status" value="1"/>
</dbReference>
<keyword evidence="4 8" id="KW-0808">Transferase</keyword>
<evidence type="ECO:0000256" key="6">
    <source>
        <dbReference type="ARBA" id="ARBA00023285"/>
    </source>
</evidence>
<dbReference type="EMBL" id="QNRX01000018">
    <property type="protein sequence ID" value="RBP59664.1"/>
    <property type="molecule type" value="Genomic_DNA"/>
</dbReference>
<dbReference type="AlphaFoldDB" id="A0A366HZB8"/>
<dbReference type="InterPro" id="IPR011005">
    <property type="entry name" value="Dihydropteroate_synth-like_sf"/>
</dbReference>
<dbReference type="PANTHER" id="PTHR45833">
    <property type="entry name" value="METHIONINE SYNTHASE"/>
    <property type="match status" value="1"/>
</dbReference>
<keyword evidence="2 8" id="KW-0489">Methyltransferase</keyword>
<dbReference type="GO" id="GO:0046872">
    <property type="term" value="F:metal ion binding"/>
    <property type="evidence" value="ECO:0007669"/>
    <property type="project" value="UniProtKB-KW"/>
</dbReference>
<name>A0A366HZB8_9FIRM</name>
<dbReference type="InterPro" id="IPR000489">
    <property type="entry name" value="Pterin-binding_dom"/>
</dbReference>
<dbReference type="GO" id="GO:0031419">
    <property type="term" value="F:cobalamin binding"/>
    <property type="evidence" value="ECO:0007669"/>
    <property type="project" value="UniProtKB-KW"/>
</dbReference>
<dbReference type="Gene3D" id="3.20.20.20">
    <property type="entry name" value="Dihydropteroate synthase-like"/>
    <property type="match status" value="1"/>
</dbReference>
<dbReference type="GO" id="GO:0005829">
    <property type="term" value="C:cytosol"/>
    <property type="evidence" value="ECO:0007669"/>
    <property type="project" value="TreeGrafter"/>
</dbReference>
<dbReference type="GO" id="GO:0008705">
    <property type="term" value="F:methionine synthase activity"/>
    <property type="evidence" value="ECO:0007669"/>
    <property type="project" value="TreeGrafter"/>
</dbReference>
<proteinExistence type="inferred from homology"/>
<evidence type="ECO:0000259" key="7">
    <source>
        <dbReference type="PROSITE" id="PS50972"/>
    </source>
</evidence>
<accession>A0A366HZB8</accession>
<evidence type="ECO:0000256" key="5">
    <source>
        <dbReference type="ARBA" id="ARBA00022723"/>
    </source>
</evidence>
<comment type="similarity">
    <text evidence="1">Belongs to the vitamin-B12 dependent methionine synthase family.</text>
</comment>
<sequence>MIIIGELINSSRKNIKLAVENKDVAYIQEIAKKQEAAGANYIDVNAGTRVHDEIEVLSWLVKIVQEVVSVPLCIDSPNPLAIDAALKLHKGQALVNSITAEKDRYDQLLPIILDNNACIVALCMDETGMPETAQQRIDVANRLADGLLGAGIKPEDIFFDPLVKPLSVDVNFGNEVLDTIETLRKQYPDINITSGLSNISFGLPNRSDINQAFLVMCMTKGMNSAIIDPLDERMMSLLVSAETALGKDKFCMKYLKYQRAKTNK</sequence>
<dbReference type="GO" id="GO:0032259">
    <property type="term" value="P:methylation"/>
    <property type="evidence" value="ECO:0007669"/>
    <property type="project" value="UniProtKB-KW"/>
</dbReference>
<dbReference type="PROSITE" id="PS50972">
    <property type="entry name" value="PTERIN_BINDING"/>
    <property type="match status" value="1"/>
</dbReference>
<feature type="domain" description="Pterin-binding" evidence="7">
    <location>
        <begin position="1"/>
        <end position="246"/>
    </location>
</feature>
<dbReference type="GO" id="GO:0046653">
    <property type="term" value="P:tetrahydrofolate metabolic process"/>
    <property type="evidence" value="ECO:0007669"/>
    <property type="project" value="TreeGrafter"/>
</dbReference>